<accession>A0ABR5BX37</accession>
<feature type="transmembrane region" description="Helical" evidence="1">
    <location>
        <begin position="182"/>
        <end position="202"/>
    </location>
</feature>
<keyword evidence="1" id="KW-0812">Transmembrane</keyword>
<reference evidence="2 3" key="1">
    <citation type="submission" date="2015-01" db="EMBL/GenBank/DDBJ databases">
        <title>The Genome Sequence of Cryptococcus gattii EJB2.</title>
        <authorList>
            <consortium name="The Broad Institute Genomics Platform"/>
            <person name="Cuomo C."/>
            <person name="Litvintseva A."/>
            <person name="Chen Y."/>
            <person name="Heitman J."/>
            <person name="Sun S."/>
            <person name="Springer D."/>
            <person name="Dromer F."/>
            <person name="Young S."/>
            <person name="Zeng Q."/>
            <person name="Gargeya S."/>
            <person name="Abouelleil A."/>
            <person name="Alvarado L."/>
            <person name="Chapman S.B."/>
            <person name="Gainer-Dewar J."/>
            <person name="Goldberg J."/>
            <person name="Griggs A."/>
            <person name="Gujja S."/>
            <person name="Hansen M."/>
            <person name="Howarth C."/>
            <person name="Imamovic A."/>
            <person name="Larimer J."/>
            <person name="Murphy C."/>
            <person name="Naylor J."/>
            <person name="Pearson M."/>
            <person name="Priest M."/>
            <person name="Roberts A."/>
            <person name="Saif S."/>
            <person name="Shea T."/>
            <person name="Sykes S."/>
            <person name="Wortman J."/>
            <person name="Nusbaum C."/>
            <person name="Birren B."/>
        </authorList>
    </citation>
    <scope>NUCLEOTIDE SEQUENCE [LARGE SCALE GENOMIC DNA]</scope>
    <source>
        <strain evidence="2 3">EJB2</strain>
    </source>
</reference>
<dbReference type="InterPro" id="IPR053099">
    <property type="entry name" value="WAS/WASL-interacting_domain"/>
</dbReference>
<dbReference type="EMBL" id="KN848655">
    <property type="protein sequence ID" value="KIR80181.1"/>
    <property type="molecule type" value="Genomic_DNA"/>
</dbReference>
<protein>
    <submittedName>
        <fullName evidence="2">Uncharacterized protein</fullName>
    </submittedName>
</protein>
<gene>
    <name evidence="2" type="ORF">I306_02806</name>
</gene>
<evidence type="ECO:0000313" key="2">
    <source>
        <dbReference type="EMBL" id="KIR80181.1"/>
    </source>
</evidence>
<organism evidence="2 3">
    <name type="scientific">Cryptococcus gattii EJB2</name>
    <dbReference type="NCBI Taxonomy" id="1296103"/>
    <lineage>
        <taxon>Eukaryota</taxon>
        <taxon>Fungi</taxon>
        <taxon>Dikarya</taxon>
        <taxon>Basidiomycota</taxon>
        <taxon>Agaricomycotina</taxon>
        <taxon>Tremellomycetes</taxon>
        <taxon>Tremellales</taxon>
        <taxon>Cryptococcaceae</taxon>
        <taxon>Cryptococcus</taxon>
        <taxon>Cryptococcus gattii species complex</taxon>
    </lineage>
</organism>
<keyword evidence="1" id="KW-0472">Membrane</keyword>
<keyword evidence="1" id="KW-1133">Transmembrane helix</keyword>
<evidence type="ECO:0000256" key="1">
    <source>
        <dbReference type="SAM" id="Phobius"/>
    </source>
</evidence>
<evidence type="ECO:0000313" key="3">
    <source>
        <dbReference type="Proteomes" id="UP000054272"/>
    </source>
</evidence>
<proteinExistence type="predicted"/>
<sequence length="228" mass="24379">MAHKTEIPVLGATAHVANGLLQAEGRVLVPEALLRMQGGGSSSHRAEAFGTGTSMTRQTFRRSLERLSAPEGISDVKTSIIASLISNSHARCSGAPSSLATDSSGSLDSSFDTSFNTSFDTSFDTSSNSKHTLVLDDLPADPPPEFNKTDPIDIDLDDIDPESGELTLAAYKDRLAMLGRNAGQSAGVLAAVIFSMVAILNFGEYEQKQRKDPEKKAFQLRLLIDRPP</sequence>
<keyword evidence="3" id="KW-1185">Reference proteome</keyword>
<name>A0ABR5BX37_9TREE</name>
<dbReference type="Proteomes" id="UP000054272">
    <property type="component" value="Unassembled WGS sequence"/>
</dbReference>
<dbReference type="PANTHER" id="PTHR48226:SF1">
    <property type="entry name" value="WAS_WASL-INTERACTING PROTEIN FAMILY MEMBER 1"/>
    <property type="match status" value="1"/>
</dbReference>
<dbReference type="PANTHER" id="PTHR48226">
    <property type="entry name" value="OS06G0326200 PROTEIN"/>
    <property type="match status" value="1"/>
</dbReference>